<gene>
    <name evidence="4" type="ORF">A2799_00010</name>
</gene>
<evidence type="ECO:0000259" key="3">
    <source>
        <dbReference type="Pfam" id="PF13399"/>
    </source>
</evidence>
<reference evidence="4 5" key="1">
    <citation type="journal article" date="2016" name="Nat. Commun.">
        <title>Thousands of microbial genomes shed light on interconnected biogeochemical processes in an aquifer system.</title>
        <authorList>
            <person name="Anantharaman K."/>
            <person name="Brown C.T."/>
            <person name="Hug L.A."/>
            <person name="Sharon I."/>
            <person name="Castelle C.J."/>
            <person name="Probst A.J."/>
            <person name="Thomas B.C."/>
            <person name="Singh A."/>
            <person name="Wilkins M.J."/>
            <person name="Karaoz U."/>
            <person name="Brodie E.L."/>
            <person name="Williams K.H."/>
            <person name="Hubbard S.S."/>
            <person name="Banfield J.F."/>
        </authorList>
    </citation>
    <scope>NUCLEOTIDE SEQUENCE [LARGE SCALE GENOMIC DNA]</scope>
</reference>
<evidence type="ECO:0000313" key="4">
    <source>
        <dbReference type="EMBL" id="OGK19196.1"/>
    </source>
</evidence>
<accession>A0A1F7GKK8</accession>
<feature type="domain" description="LytR/CpsA/Psr regulator C-terminal" evidence="3">
    <location>
        <begin position="61"/>
        <end position="149"/>
    </location>
</feature>
<dbReference type="EMBL" id="MFZH01000016">
    <property type="protein sequence ID" value="OGK19196.1"/>
    <property type="molecule type" value="Genomic_DNA"/>
</dbReference>
<dbReference type="Gene3D" id="3.30.70.2390">
    <property type="match status" value="1"/>
</dbReference>
<feature type="transmembrane region" description="Helical" evidence="2">
    <location>
        <begin position="6"/>
        <end position="28"/>
    </location>
</feature>
<keyword evidence="2" id="KW-0812">Transmembrane</keyword>
<keyword evidence="2" id="KW-1133">Transmembrane helix</keyword>
<name>A0A1F7GKK8_9BACT</name>
<comment type="caution">
    <text evidence="4">The sequence shown here is derived from an EMBL/GenBank/DDBJ whole genome shotgun (WGS) entry which is preliminary data.</text>
</comment>
<protein>
    <recommendedName>
        <fullName evidence="3">LytR/CpsA/Psr regulator C-terminal domain-containing protein</fullName>
    </recommendedName>
</protein>
<organism evidence="4 5">
    <name type="scientific">Candidatus Roizmanbacteria bacterium RIFCSPHIGHO2_01_FULL_39_24</name>
    <dbReference type="NCBI Taxonomy" id="1802032"/>
    <lineage>
        <taxon>Bacteria</taxon>
        <taxon>Candidatus Roizmaniibacteriota</taxon>
    </lineage>
</organism>
<keyword evidence="2" id="KW-0472">Membrane</keyword>
<dbReference type="Pfam" id="PF13399">
    <property type="entry name" value="LytR_C"/>
    <property type="match status" value="1"/>
</dbReference>
<feature type="compositionally biased region" description="Low complexity" evidence="1">
    <location>
        <begin position="167"/>
        <end position="189"/>
    </location>
</feature>
<dbReference type="Proteomes" id="UP000176850">
    <property type="component" value="Unassembled WGS sequence"/>
</dbReference>
<evidence type="ECO:0000256" key="1">
    <source>
        <dbReference type="SAM" id="MobiDB-lite"/>
    </source>
</evidence>
<dbReference type="InterPro" id="IPR027381">
    <property type="entry name" value="LytR/CpsA/Psr_C"/>
</dbReference>
<evidence type="ECO:0000256" key="2">
    <source>
        <dbReference type="SAM" id="Phobius"/>
    </source>
</evidence>
<proteinExistence type="predicted"/>
<feature type="region of interest" description="Disordered" evidence="1">
    <location>
        <begin position="152"/>
        <end position="189"/>
    </location>
</feature>
<sequence length="189" mass="19873">MPEDNRKWIVIIVIVLLIGVGVAGFMFFRGSSKGTASLSPSPSLFVEEPTVTPEQTVNKADIKIKILNGSGVVGEAGKVQKILEGADFTVESTGNADNYDYKTTEIQAKETVSSTITDELTELLQADYTVSTSLLDSEETEDIIIIVGSRKNAPTPTVKPTAGATSPTAKPTAGVTTTATPTPSITITP</sequence>
<dbReference type="AlphaFoldDB" id="A0A1F7GKK8"/>
<evidence type="ECO:0000313" key="5">
    <source>
        <dbReference type="Proteomes" id="UP000176850"/>
    </source>
</evidence>